<keyword evidence="4" id="KW-0217">Developmental protein</keyword>
<comment type="similarity">
    <text evidence="2">Belongs to the inturned family.</text>
</comment>
<feature type="domain" description="CCZ1/INTU/HSP4 first Longin" evidence="8">
    <location>
        <begin position="295"/>
        <end position="407"/>
    </location>
</feature>
<feature type="region of interest" description="Disordered" evidence="7">
    <location>
        <begin position="1"/>
        <end position="59"/>
    </location>
</feature>
<keyword evidence="6" id="KW-0970">Cilium biogenesis/degradation</keyword>
<evidence type="ECO:0000256" key="2">
    <source>
        <dbReference type="ARBA" id="ARBA00010034"/>
    </source>
</evidence>
<feature type="compositionally biased region" description="Low complexity" evidence="7">
    <location>
        <begin position="38"/>
        <end position="55"/>
    </location>
</feature>
<evidence type="ECO:0000313" key="11">
    <source>
        <dbReference type="EMBL" id="KZC11003.1"/>
    </source>
</evidence>
<evidence type="ECO:0000256" key="3">
    <source>
        <dbReference type="ARBA" id="ARBA00015639"/>
    </source>
</evidence>
<dbReference type="InterPro" id="IPR043988">
    <property type="entry name" value="CCZ1/INTU_longin_2"/>
</dbReference>
<dbReference type="STRING" id="178035.A0A154PGN3"/>
<comment type="subcellular location">
    <subcellularLocation>
        <location evidence="1">Cytoplasm</location>
    </subcellularLocation>
</comment>
<dbReference type="GO" id="GO:0007399">
    <property type="term" value="P:nervous system development"/>
    <property type="evidence" value="ECO:0007669"/>
    <property type="project" value="TreeGrafter"/>
</dbReference>
<reference evidence="11 12" key="1">
    <citation type="submission" date="2015-07" db="EMBL/GenBank/DDBJ databases">
        <title>The genome of Dufourea novaeangliae.</title>
        <authorList>
            <person name="Pan H."/>
            <person name="Kapheim K."/>
        </authorList>
    </citation>
    <scope>NUCLEOTIDE SEQUENCE [LARGE SCALE GENOMIC DNA]</scope>
    <source>
        <strain evidence="11">0120121106</strain>
        <tissue evidence="11">Whole body</tissue>
    </source>
</reference>
<evidence type="ECO:0000313" key="12">
    <source>
        <dbReference type="Proteomes" id="UP000076502"/>
    </source>
</evidence>
<accession>A0A154PGN3</accession>
<dbReference type="Proteomes" id="UP000076502">
    <property type="component" value="Unassembled WGS sequence"/>
</dbReference>
<dbReference type="InterPro" id="IPR043987">
    <property type="entry name" value="CCZ1/INTU/HSP4_longin_1"/>
</dbReference>
<feature type="domain" description="CCZ1/INTU/HPS4 third Longin" evidence="10">
    <location>
        <begin position="812"/>
        <end position="931"/>
    </location>
</feature>
<dbReference type="GO" id="GO:0060271">
    <property type="term" value="P:cilium assembly"/>
    <property type="evidence" value="ECO:0007669"/>
    <property type="project" value="InterPro"/>
</dbReference>
<evidence type="ECO:0000256" key="1">
    <source>
        <dbReference type="ARBA" id="ARBA00004496"/>
    </source>
</evidence>
<dbReference type="Pfam" id="PF19031">
    <property type="entry name" value="Intu_longin_1"/>
    <property type="match status" value="1"/>
</dbReference>
<dbReference type="AlphaFoldDB" id="A0A154PGN3"/>
<proteinExistence type="inferred from homology"/>
<dbReference type="PANTHER" id="PTHR21082:SF4">
    <property type="entry name" value="PROTEIN INTURNED"/>
    <property type="match status" value="1"/>
</dbReference>
<dbReference type="GO" id="GO:0005737">
    <property type="term" value="C:cytoplasm"/>
    <property type="evidence" value="ECO:0007669"/>
    <property type="project" value="UniProtKB-SubCell"/>
</dbReference>
<dbReference type="InterPro" id="IPR043989">
    <property type="entry name" value="CCZ1/INTU/HSP4_longin_3"/>
</dbReference>
<dbReference type="OMA" id="CAGKSIS"/>
<feature type="compositionally biased region" description="Polar residues" evidence="7">
    <location>
        <begin position="1"/>
        <end position="25"/>
    </location>
</feature>
<dbReference type="InterPro" id="IPR039151">
    <property type="entry name" value="INTU"/>
</dbReference>
<dbReference type="InterPro" id="IPR036034">
    <property type="entry name" value="PDZ_sf"/>
</dbReference>
<keyword evidence="5" id="KW-0963">Cytoplasm</keyword>
<protein>
    <recommendedName>
        <fullName evidence="3">Protein inturned</fullName>
    </recommendedName>
</protein>
<evidence type="ECO:0000259" key="9">
    <source>
        <dbReference type="Pfam" id="PF19032"/>
    </source>
</evidence>
<evidence type="ECO:0000259" key="10">
    <source>
        <dbReference type="Pfam" id="PF19033"/>
    </source>
</evidence>
<dbReference type="Pfam" id="PF19033">
    <property type="entry name" value="Intu_longin_3"/>
    <property type="match status" value="1"/>
</dbReference>
<dbReference type="EMBL" id="KQ434899">
    <property type="protein sequence ID" value="KZC11003.1"/>
    <property type="molecule type" value="Genomic_DNA"/>
</dbReference>
<evidence type="ECO:0000256" key="6">
    <source>
        <dbReference type="ARBA" id="ARBA00022794"/>
    </source>
</evidence>
<dbReference type="GO" id="GO:0016192">
    <property type="term" value="P:vesicle-mediated transport"/>
    <property type="evidence" value="ECO:0007669"/>
    <property type="project" value="InterPro"/>
</dbReference>
<dbReference type="GO" id="GO:0001736">
    <property type="term" value="P:establishment of planar polarity"/>
    <property type="evidence" value="ECO:0007669"/>
    <property type="project" value="InterPro"/>
</dbReference>
<name>A0A154PGN3_DUFNO</name>
<dbReference type="PANTHER" id="PTHR21082">
    <property type="entry name" value="PROTEIN INTURNED"/>
    <property type="match status" value="1"/>
</dbReference>
<evidence type="ECO:0000256" key="4">
    <source>
        <dbReference type="ARBA" id="ARBA00022473"/>
    </source>
</evidence>
<dbReference type="GO" id="GO:0005929">
    <property type="term" value="C:cilium"/>
    <property type="evidence" value="ECO:0007669"/>
    <property type="project" value="TreeGrafter"/>
</dbReference>
<dbReference type="SUPFAM" id="SSF50156">
    <property type="entry name" value="PDZ domain-like"/>
    <property type="match status" value="1"/>
</dbReference>
<dbReference type="OrthoDB" id="10263272at2759"/>
<organism evidence="11 12">
    <name type="scientific">Dufourea novaeangliae</name>
    <name type="common">Sweat bee</name>
    <dbReference type="NCBI Taxonomy" id="178035"/>
    <lineage>
        <taxon>Eukaryota</taxon>
        <taxon>Metazoa</taxon>
        <taxon>Ecdysozoa</taxon>
        <taxon>Arthropoda</taxon>
        <taxon>Hexapoda</taxon>
        <taxon>Insecta</taxon>
        <taxon>Pterygota</taxon>
        <taxon>Neoptera</taxon>
        <taxon>Endopterygota</taxon>
        <taxon>Hymenoptera</taxon>
        <taxon>Apocrita</taxon>
        <taxon>Aculeata</taxon>
        <taxon>Apoidea</taxon>
        <taxon>Anthophila</taxon>
        <taxon>Halictidae</taxon>
        <taxon>Rophitinae</taxon>
        <taxon>Dufourea</taxon>
    </lineage>
</organism>
<feature type="domain" description="CCZ1/INTU second Longin" evidence="9">
    <location>
        <begin position="512"/>
        <end position="632"/>
    </location>
</feature>
<keyword evidence="12" id="KW-1185">Reference proteome</keyword>
<dbReference type="Pfam" id="PF19032">
    <property type="entry name" value="Intu_longin_2"/>
    <property type="match status" value="1"/>
</dbReference>
<evidence type="ECO:0000256" key="5">
    <source>
        <dbReference type="ARBA" id="ARBA00022490"/>
    </source>
</evidence>
<evidence type="ECO:0000259" key="8">
    <source>
        <dbReference type="Pfam" id="PF19031"/>
    </source>
</evidence>
<gene>
    <name evidence="11" type="ORF">WN55_01703</name>
</gene>
<sequence>MEEPNSKNISVKSQCKYNDQTSNIEDTVDDNEHDWWASDSGSSTGSYYSDTDSSTAEWESEISPTGELFYIESAAESITDGHSLYNESEHDSQPELTRRRSTRAGKLMRLIRRKESKRWSTRNKKNYSSIASNSIINSVKEGSTTKEVTFRDFQAGEIREVTLCVDPDRRHKLGRRATLCEAYFGITPGVFSDKTRVMVAGFIPDGEAIKNKNIKIGDWLRSINSTNVTYQTLDHVLSEITIATNVTLELQRVAGIDVTEKLPGLNIPKQSILVQRLMTKEGNKDLMQSILNYPLGVLYLRTVELTEIGPELQGVLYTFPRSENKNAQPILCAARGAFLTLNHLLPGITGLQPTSTTIQVAEEEVHVVYTPRDEELLLIALPKKCCSLEEAVNVSVDIVRTLEFMYQSLTKCFTSSEKHTSLDHFFILFIQQLLDLKNYGNNMIFSDCPMEIFTDIKSMENYKFRSTFSVANFIELSRDAQIQIDAALSEMEAMDYRDWNEDPMDCQRLYTILGSCIYHKHYLLGSHLTHSDFIEVDSYLRQNCLLNLVTKESVKNLVIWKKVYPSSCNQGTLNNSKNTQPLVPNGKWFLLVVGFGHDLLAVLLESGGCTAKYTESNGPDIFYVEEAQETLKHIQKIGVTTLAAKWIASNTRPEIIPNEDHVPTKLSSSITENFLGLIKSTDIQSSPTKSSLALITSKKTQEIPSILKKRNTEESPMVLGSVYSLHTSEDSLSQGTGGVSEISDEAMPILGRRATREKISSGSKYSDDSDSDIDVYKNDCRMLSTDISNIRENLLTQADYLTPKILTTGDKNYLYHYVHLDMVEGILLSSEPLESSTKDHKILVNFNKCVHMIHRLLHNAVRFKKLMNSDIDKTVINKSLIAVKEHGVLFEWDNITYWVVGRLYTTPHPKELYVCYQDSAPQNLIEIAFKLHSLQTLS</sequence>
<evidence type="ECO:0000256" key="7">
    <source>
        <dbReference type="SAM" id="MobiDB-lite"/>
    </source>
</evidence>